<feature type="domain" description="Beta-lactamase-related" evidence="1">
    <location>
        <begin position="12"/>
        <end position="314"/>
    </location>
</feature>
<comment type="caution">
    <text evidence="3">The sequence shown here is derived from an EMBL/GenBank/DDBJ whole genome shotgun (WGS) entry which is preliminary data.</text>
</comment>
<dbReference type="PANTHER" id="PTHR46825">
    <property type="entry name" value="D-ALANYL-D-ALANINE-CARBOXYPEPTIDASE/ENDOPEPTIDASE AMPH"/>
    <property type="match status" value="1"/>
</dbReference>
<proteinExistence type="predicted"/>
<accession>A0A919NA49</accession>
<sequence>MTLLPETTRRVDEIAARAQARGRVPSLALAVLRDRAVLHFAGAGDSPRPDPETQYRLGSITKTITATLVLQLRDEGLLALDDRLDRHLPGTPAGGVTLRQLLGHVSGLQREPDGPWWERNPGGDVGQLLAGLTGEKLAGPPFRRYRYSNLGYGLLGAVLARITGRSWAELVTRRVLGPLGMTRTSYLPAEPYARGYVVHPLGGTLHEEPRPDSGAMAPAGQLWSTATDMATWAGFLADPAPAVLARETVDEMCAPVAIADLESWTSGHGLGPQLFRVGERVYVGHGGSMPGYVAHLAVHRRSRTGVVVFANAYGLSGAEGIKDLSLRTLTTVLDSEPPAAAPAWRPPAPPTGEAAEICGRWWWMGREYDIAPDGADLVMTGPGHRTVFRREGPGRWRGVDGNNEGEILAVLRTADGRVDNIDIATFVHSRNPHHLA</sequence>
<evidence type="ECO:0000259" key="2">
    <source>
        <dbReference type="Pfam" id="PF24491"/>
    </source>
</evidence>
<reference evidence="3" key="1">
    <citation type="submission" date="2021-01" db="EMBL/GenBank/DDBJ databases">
        <title>Whole genome shotgun sequence of Actinoplanes siamensis NBRC 109076.</title>
        <authorList>
            <person name="Komaki H."/>
            <person name="Tamura T."/>
        </authorList>
    </citation>
    <scope>NUCLEOTIDE SEQUENCE</scope>
    <source>
        <strain evidence="3">NBRC 109076</strain>
    </source>
</reference>
<dbReference type="AlphaFoldDB" id="A0A919NA49"/>
<evidence type="ECO:0000313" key="3">
    <source>
        <dbReference type="EMBL" id="GIF07286.1"/>
    </source>
</evidence>
<organism evidence="3 4">
    <name type="scientific">Actinoplanes siamensis</name>
    <dbReference type="NCBI Taxonomy" id="1223317"/>
    <lineage>
        <taxon>Bacteria</taxon>
        <taxon>Bacillati</taxon>
        <taxon>Actinomycetota</taxon>
        <taxon>Actinomycetes</taxon>
        <taxon>Micromonosporales</taxon>
        <taxon>Micromonosporaceae</taxon>
        <taxon>Actinoplanes</taxon>
    </lineage>
</organism>
<name>A0A919NA49_9ACTN</name>
<feature type="domain" description="DUF7586" evidence="2">
    <location>
        <begin position="352"/>
        <end position="430"/>
    </location>
</feature>
<dbReference type="InterPro" id="IPR001466">
    <property type="entry name" value="Beta-lactam-related"/>
</dbReference>
<dbReference type="EMBL" id="BOMW01000046">
    <property type="protein sequence ID" value="GIF07286.1"/>
    <property type="molecule type" value="Genomic_DNA"/>
</dbReference>
<dbReference type="InterPro" id="IPR012338">
    <property type="entry name" value="Beta-lactam/transpept-like"/>
</dbReference>
<dbReference type="Proteomes" id="UP000629619">
    <property type="component" value="Unassembled WGS sequence"/>
</dbReference>
<dbReference type="Pfam" id="PF24491">
    <property type="entry name" value="DUF7586"/>
    <property type="match status" value="1"/>
</dbReference>
<dbReference type="InterPro" id="IPR056008">
    <property type="entry name" value="DUF7586"/>
</dbReference>
<dbReference type="SUPFAM" id="SSF56601">
    <property type="entry name" value="beta-lactamase/transpeptidase-like"/>
    <property type="match status" value="1"/>
</dbReference>
<gene>
    <name evidence="3" type="ORF">Asi03nite_48240</name>
</gene>
<dbReference type="PANTHER" id="PTHR46825:SF7">
    <property type="entry name" value="D-ALANYL-D-ALANINE CARBOXYPEPTIDASE"/>
    <property type="match status" value="1"/>
</dbReference>
<keyword evidence="4" id="KW-1185">Reference proteome</keyword>
<evidence type="ECO:0000313" key="4">
    <source>
        <dbReference type="Proteomes" id="UP000629619"/>
    </source>
</evidence>
<keyword evidence="3" id="KW-0378">Hydrolase</keyword>
<dbReference type="InterPro" id="IPR050491">
    <property type="entry name" value="AmpC-like"/>
</dbReference>
<protein>
    <submittedName>
        <fullName evidence="3">Serine hydrolase</fullName>
    </submittedName>
</protein>
<evidence type="ECO:0000259" key="1">
    <source>
        <dbReference type="Pfam" id="PF00144"/>
    </source>
</evidence>
<dbReference type="RefSeq" id="WP_203682688.1">
    <property type="nucleotide sequence ID" value="NZ_BOMW01000046.1"/>
</dbReference>
<dbReference type="Pfam" id="PF00144">
    <property type="entry name" value="Beta-lactamase"/>
    <property type="match status" value="1"/>
</dbReference>
<dbReference type="Gene3D" id="3.40.710.10">
    <property type="entry name" value="DD-peptidase/beta-lactamase superfamily"/>
    <property type="match status" value="1"/>
</dbReference>
<dbReference type="GO" id="GO:0016787">
    <property type="term" value="F:hydrolase activity"/>
    <property type="evidence" value="ECO:0007669"/>
    <property type="project" value="UniProtKB-KW"/>
</dbReference>